<dbReference type="EMBL" id="KN831770">
    <property type="protein sequence ID" value="KIM46732.1"/>
    <property type="molecule type" value="Genomic_DNA"/>
</dbReference>
<evidence type="ECO:0000256" key="3">
    <source>
        <dbReference type="ARBA" id="ARBA00022801"/>
    </source>
</evidence>
<dbReference type="AlphaFoldDB" id="A0A0C2Z0Q1"/>
<gene>
    <name evidence="5" type="ORF">M413DRAFT_261544</name>
</gene>
<protein>
    <recommendedName>
        <fullName evidence="2">small monomeric GTPase</fullName>
        <ecNumber evidence="2">3.6.5.2</ecNumber>
    </recommendedName>
</protein>
<comment type="catalytic activity">
    <reaction evidence="4">
        <text>GTP + H2O = GDP + phosphate + H(+)</text>
        <dbReference type="Rhea" id="RHEA:19669"/>
        <dbReference type="ChEBI" id="CHEBI:15377"/>
        <dbReference type="ChEBI" id="CHEBI:15378"/>
        <dbReference type="ChEBI" id="CHEBI:37565"/>
        <dbReference type="ChEBI" id="CHEBI:43474"/>
        <dbReference type="ChEBI" id="CHEBI:58189"/>
        <dbReference type="EC" id="3.6.5.2"/>
    </reaction>
</comment>
<dbReference type="InterPro" id="IPR027417">
    <property type="entry name" value="P-loop_NTPase"/>
</dbReference>
<dbReference type="PROSITE" id="PS51421">
    <property type="entry name" value="RAS"/>
    <property type="match status" value="1"/>
</dbReference>
<dbReference type="EC" id="3.6.5.2" evidence="2"/>
<evidence type="ECO:0000256" key="1">
    <source>
        <dbReference type="ARBA" id="ARBA00008344"/>
    </source>
</evidence>
<dbReference type="Gene3D" id="3.40.50.300">
    <property type="entry name" value="P-loop containing nucleotide triphosphate hydrolases"/>
    <property type="match status" value="1"/>
</dbReference>
<dbReference type="PRINTS" id="PR00449">
    <property type="entry name" value="RASTRNSFRMNG"/>
</dbReference>
<dbReference type="InterPro" id="IPR051065">
    <property type="entry name" value="Ras-related_GTPase"/>
</dbReference>
<dbReference type="PROSITE" id="PS51419">
    <property type="entry name" value="RAB"/>
    <property type="match status" value="1"/>
</dbReference>
<name>A0A0C2Z0Q1_HEBCY</name>
<dbReference type="Pfam" id="PF00071">
    <property type="entry name" value="Ras"/>
    <property type="match status" value="1"/>
</dbReference>
<dbReference type="SUPFAM" id="SSF52540">
    <property type="entry name" value="P-loop containing nucleoside triphosphate hydrolases"/>
    <property type="match status" value="1"/>
</dbReference>
<proteinExistence type="inferred from homology"/>
<reference evidence="6" key="2">
    <citation type="submission" date="2015-01" db="EMBL/GenBank/DDBJ databases">
        <title>Evolutionary Origins and Diversification of the Mycorrhizal Mutualists.</title>
        <authorList>
            <consortium name="DOE Joint Genome Institute"/>
            <consortium name="Mycorrhizal Genomics Consortium"/>
            <person name="Kohler A."/>
            <person name="Kuo A."/>
            <person name="Nagy L.G."/>
            <person name="Floudas D."/>
            <person name="Copeland A."/>
            <person name="Barry K.W."/>
            <person name="Cichocki N."/>
            <person name="Veneault-Fourrey C."/>
            <person name="LaButti K."/>
            <person name="Lindquist E.A."/>
            <person name="Lipzen A."/>
            <person name="Lundell T."/>
            <person name="Morin E."/>
            <person name="Murat C."/>
            <person name="Riley R."/>
            <person name="Ohm R."/>
            <person name="Sun H."/>
            <person name="Tunlid A."/>
            <person name="Henrissat B."/>
            <person name="Grigoriev I.V."/>
            <person name="Hibbett D.S."/>
            <person name="Martin F."/>
        </authorList>
    </citation>
    <scope>NUCLEOTIDE SEQUENCE [LARGE SCALE GENOMIC DNA]</scope>
    <source>
        <strain evidence="6">h7</strain>
    </source>
</reference>
<organism evidence="5 6">
    <name type="scientific">Hebeloma cylindrosporum</name>
    <dbReference type="NCBI Taxonomy" id="76867"/>
    <lineage>
        <taxon>Eukaryota</taxon>
        <taxon>Fungi</taxon>
        <taxon>Dikarya</taxon>
        <taxon>Basidiomycota</taxon>
        <taxon>Agaricomycotina</taxon>
        <taxon>Agaricomycetes</taxon>
        <taxon>Agaricomycetidae</taxon>
        <taxon>Agaricales</taxon>
        <taxon>Agaricineae</taxon>
        <taxon>Hymenogastraceae</taxon>
        <taxon>Hebeloma</taxon>
    </lineage>
</organism>
<reference evidence="5 6" key="1">
    <citation type="submission" date="2014-04" db="EMBL/GenBank/DDBJ databases">
        <authorList>
            <consortium name="DOE Joint Genome Institute"/>
            <person name="Kuo A."/>
            <person name="Gay G."/>
            <person name="Dore J."/>
            <person name="Kohler A."/>
            <person name="Nagy L.G."/>
            <person name="Floudas D."/>
            <person name="Copeland A."/>
            <person name="Barry K.W."/>
            <person name="Cichocki N."/>
            <person name="Veneault-Fourrey C."/>
            <person name="LaButti K."/>
            <person name="Lindquist E.A."/>
            <person name="Lipzen A."/>
            <person name="Lundell T."/>
            <person name="Morin E."/>
            <person name="Murat C."/>
            <person name="Sun H."/>
            <person name="Tunlid A."/>
            <person name="Henrissat B."/>
            <person name="Grigoriev I.V."/>
            <person name="Hibbett D.S."/>
            <person name="Martin F."/>
            <person name="Nordberg H.P."/>
            <person name="Cantor M.N."/>
            <person name="Hua S.X."/>
        </authorList>
    </citation>
    <scope>NUCLEOTIDE SEQUENCE [LARGE SCALE GENOMIC DNA]</scope>
    <source>
        <strain evidence="6">h7</strain>
    </source>
</reference>
<keyword evidence="3" id="KW-0378">Hydrolase</keyword>
<dbReference type="GO" id="GO:0005525">
    <property type="term" value="F:GTP binding"/>
    <property type="evidence" value="ECO:0007669"/>
    <property type="project" value="InterPro"/>
</dbReference>
<dbReference type="Proteomes" id="UP000053424">
    <property type="component" value="Unassembled WGS sequence"/>
</dbReference>
<evidence type="ECO:0000256" key="4">
    <source>
        <dbReference type="ARBA" id="ARBA00048098"/>
    </source>
</evidence>
<evidence type="ECO:0000256" key="2">
    <source>
        <dbReference type="ARBA" id="ARBA00011984"/>
    </source>
</evidence>
<dbReference type="GO" id="GO:0003925">
    <property type="term" value="F:G protein activity"/>
    <property type="evidence" value="ECO:0007669"/>
    <property type="project" value="UniProtKB-EC"/>
</dbReference>
<dbReference type="InterPro" id="IPR001806">
    <property type="entry name" value="Small_GTPase"/>
</dbReference>
<dbReference type="SMART" id="SM00173">
    <property type="entry name" value="RAS"/>
    <property type="match status" value="1"/>
</dbReference>
<dbReference type="PANTHER" id="PTHR45704">
    <property type="entry name" value="RAS-LIKE FAMILY MEMBER 11"/>
    <property type="match status" value="1"/>
</dbReference>
<dbReference type="HOGENOM" id="CLU_1267029_0_0_1"/>
<dbReference type="OrthoDB" id="10002389at2759"/>
<evidence type="ECO:0000313" key="6">
    <source>
        <dbReference type="Proteomes" id="UP000053424"/>
    </source>
</evidence>
<comment type="similarity">
    <text evidence="1">Belongs to the small GTPase superfamily. Ras family.</text>
</comment>
<accession>A0A0C2Z0Q1</accession>
<keyword evidence="6" id="KW-1185">Reference proteome</keyword>
<sequence>MDESEETWDLMIFGDRGVGKSSFRLKVSMEHSNDGFEINPRIEGPVDRRVVIEGRPCVLWIDESLWTSHYALTSERCLGDIAEMIRRYRYFILMYDITSVESFDSIDFHHRFIKEVIQKYPDVNCSGPQPPHEPSTKKLRFLLIGMKSDLTDRRQVSRSQAESLANTLEGCIGFVETSVKQDASQSMHDFIRALRSGSMQRSDRSNTWLKKVFGRLGT</sequence>
<dbReference type="STRING" id="686832.A0A0C2Z0Q1"/>
<evidence type="ECO:0000313" key="5">
    <source>
        <dbReference type="EMBL" id="KIM46732.1"/>
    </source>
</evidence>